<dbReference type="RefSeq" id="WP_039316230.1">
    <property type="nucleotide sequence ID" value="NZ_CP006905.1"/>
</dbReference>
<keyword evidence="3" id="KW-1185">Reference proteome</keyword>
<evidence type="ECO:0000259" key="1">
    <source>
        <dbReference type="Pfam" id="PF21778"/>
    </source>
</evidence>
<accession>A0A0A7FX65</accession>
<sequence length="233" mass="26467">MYSFVDYRITEIEFLNLKKHGVIPIKVPKTNLVYDAINGHPDIQLSIINSKNKHILVHKDIDKSFLNILDEFDIKFSFSKNSLKNKYPYDIILNALISGNFFMHNLKFTDPNLLSLCNEKTLLDVKQGYTKCSILKVKEDAFITSDKVIFNKLNSNGYDTLLVPPGDIILEGLDYGFIGGTGGMIDDNHLAFFGNLDKYLYGDIIKSFLYKHGVTPIYLNDSKLIDRGSILSI</sequence>
<dbReference type="STRING" id="1561.NPD11_128"/>
<dbReference type="HOGENOM" id="CLU_104531_0_0_9"/>
<evidence type="ECO:0000313" key="3">
    <source>
        <dbReference type="Proteomes" id="UP000030635"/>
    </source>
</evidence>
<dbReference type="KEGG" id="cbv:U729_2899"/>
<dbReference type="AlphaFoldDB" id="A0A0A7FX65"/>
<dbReference type="OrthoDB" id="1753686at2"/>
<dbReference type="InterPro" id="IPR049238">
    <property type="entry name" value="DUF6873"/>
</dbReference>
<protein>
    <recommendedName>
        <fullName evidence="1">DUF6873 domain-containing protein</fullName>
    </recommendedName>
</protein>
<proteinExistence type="predicted"/>
<feature type="domain" description="DUF6873" evidence="1">
    <location>
        <begin position="4"/>
        <end position="231"/>
    </location>
</feature>
<dbReference type="Pfam" id="PF21778">
    <property type="entry name" value="DUF6873"/>
    <property type="match status" value="1"/>
</dbReference>
<dbReference type="eggNOG" id="ENOG502ZBQJ">
    <property type="taxonomic scope" value="Bacteria"/>
</dbReference>
<dbReference type="EMBL" id="CP006905">
    <property type="protein sequence ID" value="AIY83530.1"/>
    <property type="molecule type" value="Genomic_DNA"/>
</dbReference>
<evidence type="ECO:0000313" key="2">
    <source>
        <dbReference type="EMBL" id="AIY83530.1"/>
    </source>
</evidence>
<name>A0A0A7FX65_9CLOT</name>
<dbReference type="Proteomes" id="UP000030635">
    <property type="component" value="Chromosome"/>
</dbReference>
<organism evidence="2 3">
    <name type="scientific">Clostridium baratii str. Sullivan</name>
    <dbReference type="NCBI Taxonomy" id="1415775"/>
    <lineage>
        <taxon>Bacteria</taxon>
        <taxon>Bacillati</taxon>
        <taxon>Bacillota</taxon>
        <taxon>Clostridia</taxon>
        <taxon>Eubacteriales</taxon>
        <taxon>Clostridiaceae</taxon>
        <taxon>Clostridium</taxon>
    </lineage>
</organism>
<gene>
    <name evidence="2" type="ORF">U729_2899</name>
</gene>
<reference evidence="2 3" key="1">
    <citation type="journal article" date="2015" name="Infect. Genet. Evol.">
        <title>Genomic sequences of six botulinum neurotoxin-producing strains representing three clostridial species illustrate the mobility and diversity of botulinum neurotoxin genes.</title>
        <authorList>
            <person name="Smith T.J."/>
            <person name="Hill K.K."/>
            <person name="Xie G."/>
            <person name="Foley B.T."/>
            <person name="Williamson C.H."/>
            <person name="Foster J.T."/>
            <person name="Johnson S.L."/>
            <person name="Chertkov O."/>
            <person name="Teshima H."/>
            <person name="Gibbons H.S."/>
            <person name="Johnsky L.A."/>
            <person name="Karavis M.A."/>
            <person name="Smith L.A."/>
        </authorList>
    </citation>
    <scope>NUCLEOTIDE SEQUENCE [LARGE SCALE GENOMIC DNA]</scope>
    <source>
        <strain evidence="2">Sullivan</strain>
    </source>
</reference>